<proteinExistence type="inferred from homology"/>
<evidence type="ECO:0000256" key="1">
    <source>
        <dbReference type="ARBA" id="ARBA00008814"/>
    </source>
</evidence>
<sequence>MMNKKCKAAVLLLLCVLFLASCRGNRDKDKKQIKEESYTVIKDSTGRKVKIKKEPKKVVALSASLSDVWLLSGGELCGATADVLEEEVVHENLNKKKIKNVGSVKHPDLDTVLSLKPDLVLISGNIEEQMDTAETLKKEDIPYYIVRMNTLDDFLTVLKQMTEVTGEEDNYEEYGEKAREEADYLLKQVPKGRKTTALVLRAYSADIKVKTEENVVCNILQDIGVKNAAANNTNLSENKTPSLEAISESDPDYIFVTTMGDRKLALKKLHDTLETGSGWEDLKAVKQKHIVILPKELYQYKPNSRWSEAYEYILSIVYPDTFHSSVEESK</sequence>
<keyword evidence="2 3" id="KW-0732">Signal</keyword>
<dbReference type="Pfam" id="PF01497">
    <property type="entry name" value="Peripla_BP_2"/>
    <property type="match status" value="1"/>
</dbReference>
<protein>
    <submittedName>
        <fullName evidence="5">Fe(3+)-citrate-binding protein YfmC</fullName>
    </submittedName>
</protein>
<dbReference type="PANTHER" id="PTHR30535">
    <property type="entry name" value="VITAMIN B12-BINDING PROTEIN"/>
    <property type="match status" value="1"/>
</dbReference>
<evidence type="ECO:0000256" key="2">
    <source>
        <dbReference type="ARBA" id="ARBA00022729"/>
    </source>
</evidence>
<accession>A0A6N2TPX1</accession>
<evidence type="ECO:0000313" key="5">
    <source>
        <dbReference type="EMBL" id="VYT07914.1"/>
    </source>
</evidence>
<dbReference type="RefSeq" id="WP_006567220.1">
    <property type="nucleotide sequence ID" value="NZ_BAABZP010000001.1"/>
</dbReference>
<dbReference type="GO" id="GO:0071281">
    <property type="term" value="P:cellular response to iron ion"/>
    <property type="evidence" value="ECO:0007669"/>
    <property type="project" value="TreeGrafter"/>
</dbReference>
<dbReference type="PROSITE" id="PS51257">
    <property type="entry name" value="PROKAR_LIPOPROTEIN"/>
    <property type="match status" value="1"/>
</dbReference>
<gene>
    <name evidence="5" type="primary">yfmC</name>
    <name evidence="5" type="ORF">ACLFYP115_01558</name>
</gene>
<feature type="domain" description="Fe/B12 periplasmic-binding" evidence="4">
    <location>
        <begin position="57"/>
        <end position="321"/>
    </location>
</feature>
<feature type="chain" id="PRO_5039212013" evidence="3">
    <location>
        <begin position="24"/>
        <end position="330"/>
    </location>
</feature>
<comment type="similarity">
    <text evidence="1">Belongs to the bacterial solute-binding protein 8 family.</text>
</comment>
<reference evidence="5" key="1">
    <citation type="submission" date="2019-11" db="EMBL/GenBank/DDBJ databases">
        <authorList>
            <person name="Feng L."/>
        </authorList>
    </citation>
    <scope>NUCLEOTIDE SEQUENCE</scope>
    <source>
        <strain evidence="5">AcaccaeLFYP115</strain>
    </source>
</reference>
<organism evidence="5">
    <name type="scientific">Anaerostipes caccae</name>
    <dbReference type="NCBI Taxonomy" id="105841"/>
    <lineage>
        <taxon>Bacteria</taxon>
        <taxon>Bacillati</taxon>
        <taxon>Bacillota</taxon>
        <taxon>Clostridia</taxon>
        <taxon>Lachnospirales</taxon>
        <taxon>Lachnospiraceae</taxon>
        <taxon>Anaerostipes</taxon>
    </lineage>
</organism>
<dbReference type="EMBL" id="CACRSQ010000003">
    <property type="protein sequence ID" value="VYT07914.1"/>
    <property type="molecule type" value="Genomic_DNA"/>
</dbReference>
<evidence type="ECO:0000256" key="3">
    <source>
        <dbReference type="SAM" id="SignalP"/>
    </source>
</evidence>
<evidence type="ECO:0000259" key="4">
    <source>
        <dbReference type="PROSITE" id="PS50983"/>
    </source>
</evidence>
<dbReference type="PANTHER" id="PTHR30535:SF34">
    <property type="entry name" value="MOLYBDATE-BINDING PROTEIN MOLA"/>
    <property type="match status" value="1"/>
</dbReference>
<dbReference type="InterPro" id="IPR054828">
    <property type="entry name" value="Vit_B12_bind_prot"/>
</dbReference>
<dbReference type="SUPFAM" id="SSF53807">
    <property type="entry name" value="Helical backbone' metal receptor"/>
    <property type="match status" value="1"/>
</dbReference>
<dbReference type="InterPro" id="IPR002491">
    <property type="entry name" value="ABC_transptr_periplasmic_BD"/>
</dbReference>
<dbReference type="AlphaFoldDB" id="A0A6N2TPX1"/>
<dbReference type="Gene3D" id="3.40.50.1980">
    <property type="entry name" value="Nitrogenase molybdenum iron protein domain"/>
    <property type="match status" value="2"/>
</dbReference>
<feature type="signal peptide" evidence="3">
    <location>
        <begin position="1"/>
        <end position="23"/>
    </location>
</feature>
<dbReference type="NCBIfam" id="NF038402">
    <property type="entry name" value="TroA_like"/>
    <property type="match status" value="1"/>
</dbReference>
<dbReference type="InterPro" id="IPR050902">
    <property type="entry name" value="ABC_Transporter_SBP"/>
</dbReference>
<dbReference type="PROSITE" id="PS50983">
    <property type="entry name" value="FE_B12_PBP"/>
    <property type="match status" value="1"/>
</dbReference>
<name>A0A6N2TPX1_9FIRM</name>